<dbReference type="EMBL" id="ASGP02000001">
    <property type="protein sequence ID" value="KAH9527742.1"/>
    <property type="molecule type" value="Genomic_DNA"/>
</dbReference>
<dbReference type="InterPro" id="IPR050741">
    <property type="entry name" value="Acyl-CoA_dehydrogenase"/>
</dbReference>
<sequence>MFKTLLKLTINNSLWIKNHSKTIINPLLSIRTLTFSAEHDELRKTCNRIIEKDVNPFVDEWEARGMFPAHEVFKKFANAGLFGITRDPEYNGQGLDYSFSVAFFEELANINCGGIPTALMVHTDMALPALVNYGSDELKREFLAPSLTGDYVACVGVSEPSGGSDVAALRSNARRDGDDLIINGSKMWITNGAQADWMCMLVNTSHGPVHKNKSLVCVPLKSPGVTVAKKINKIGLRCSDTAEIYFDNVRVPYRNIIGEEGLGFMYQMLQFQDERICASISTTSGMFRAIQETIDYCRQRMTFDQPLINNQYIHFRLAELQSEVECLKSLNYRAVDEMMNGENVTYLASIAKLKAGRLSREVIDSCLQYYGGMGFTEDLLIGRAYRDNRAMSIAGGTDEIMLGIICNLMVSNNNFNKNYHYHPKNNNIMDRNNLHEQMIQYGHHANKHEFDRLKNPLKSTFIHGPSSIRQSNYGGHPLEQMEKTRLAREEYRDLQILRSVQGIQAPLRQLSERKAASNVGRLPFLRSSNLMSDVLMGHDELIMPENIFDQPNEYCEVNLPPHMVMERKLNIL</sequence>
<feature type="domain" description="Acyl-CoA dehydrogenase/oxidase N-terminal" evidence="9">
    <location>
        <begin position="36"/>
        <end position="150"/>
    </location>
</feature>
<comment type="caution">
    <text evidence="10">The sequence shown here is derived from an EMBL/GenBank/DDBJ whole genome shotgun (WGS) entry which is preliminary data.</text>
</comment>
<dbReference type="GO" id="GO:0033539">
    <property type="term" value="P:fatty acid beta-oxidation using acyl-CoA dehydrogenase"/>
    <property type="evidence" value="ECO:0007669"/>
    <property type="project" value="TreeGrafter"/>
</dbReference>
<feature type="domain" description="Acyl-CoA oxidase/dehydrogenase middle" evidence="8">
    <location>
        <begin position="154"/>
        <end position="249"/>
    </location>
</feature>
<dbReference type="InterPro" id="IPR009075">
    <property type="entry name" value="AcylCo_DH/oxidase_C"/>
</dbReference>
<dbReference type="Proteomes" id="UP000790347">
    <property type="component" value="Unassembled WGS sequence"/>
</dbReference>
<evidence type="ECO:0000256" key="4">
    <source>
        <dbReference type="ARBA" id="ARBA00022827"/>
    </source>
</evidence>
<keyword evidence="5 6" id="KW-0560">Oxidoreductase</keyword>
<evidence type="ECO:0000256" key="3">
    <source>
        <dbReference type="ARBA" id="ARBA00022630"/>
    </source>
</evidence>
<dbReference type="Gene3D" id="1.10.540.10">
    <property type="entry name" value="Acyl-CoA dehydrogenase/oxidase, N-terminal domain"/>
    <property type="match status" value="1"/>
</dbReference>
<dbReference type="InterPro" id="IPR006089">
    <property type="entry name" value="Acyl-CoA_DH_CS"/>
</dbReference>
<reference evidence="10" key="2">
    <citation type="journal article" date="2022" name="Res Sq">
        <title>Comparative Genomics Reveals Insights into the Divergent Evolution of Astigmatic Mites and Household Pest Adaptations.</title>
        <authorList>
            <person name="Xiong Q."/>
            <person name="Wan A.T.-Y."/>
            <person name="Liu X.-Y."/>
            <person name="Fung C.S.-H."/>
            <person name="Xiao X."/>
            <person name="Malainual N."/>
            <person name="Hou J."/>
            <person name="Wang L."/>
            <person name="Wang M."/>
            <person name="Yang K."/>
            <person name="Cui Y."/>
            <person name="Leung E."/>
            <person name="Nong W."/>
            <person name="Shin S.-K."/>
            <person name="Au S."/>
            <person name="Jeong K.Y."/>
            <person name="Chew F.T."/>
            <person name="Hui J."/>
            <person name="Leung T.F."/>
            <person name="Tungtrongchitr A."/>
            <person name="Zhong N."/>
            <person name="Liu Z."/>
            <person name="Tsui S."/>
        </authorList>
    </citation>
    <scope>NUCLEOTIDE SEQUENCE</scope>
    <source>
        <strain evidence="10">Derf</strain>
        <tissue evidence="10">Whole organism</tissue>
    </source>
</reference>
<evidence type="ECO:0000256" key="1">
    <source>
        <dbReference type="ARBA" id="ARBA00001974"/>
    </source>
</evidence>
<dbReference type="PROSITE" id="PS00072">
    <property type="entry name" value="ACYL_COA_DH_1"/>
    <property type="match status" value="1"/>
</dbReference>
<dbReference type="Pfam" id="PF02771">
    <property type="entry name" value="Acyl-CoA_dh_N"/>
    <property type="match status" value="1"/>
</dbReference>
<protein>
    <submittedName>
        <fullName evidence="10">Uncharacterized protein</fullName>
    </submittedName>
</protein>
<dbReference type="GO" id="GO:0003995">
    <property type="term" value="F:acyl-CoA dehydrogenase activity"/>
    <property type="evidence" value="ECO:0007669"/>
    <property type="project" value="InterPro"/>
</dbReference>
<keyword evidence="3 6" id="KW-0285">Flavoprotein</keyword>
<dbReference type="Pfam" id="PF05348">
    <property type="entry name" value="UMP1"/>
    <property type="match status" value="1"/>
</dbReference>
<dbReference type="InterPro" id="IPR009100">
    <property type="entry name" value="AcylCoA_DH/oxidase_NM_dom_sf"/>
</dbReference>
<accession>A0A922LBF3</accession>
<name>A0A922LBF3_DERFA</name>
<dbReference type="InterPro" id="IPR013786">
    <property type="entry name" value="AcylCoA_DH/ox_N"/>
</dbReference>
<gene>
    <name evidence="10" type="ORF">DERF_001747</name>
</gene>
<evidence type="ECO:0000313" key="10">
    <source>
        <dbReference type="EMBL" id="KAH9527742.1"/>
    </source>
</evidence>
<evidence type="ECO:0000313" key="11">
    <source>
        <dbReference type="Proteomes" id="UP000790347"/>
    </source>
</evidence>
<dbReference type="Gene3D" id="2.40.110.10">
    <property type="entry name" value="Butyryl-CoA Dehydrogenase, subunit A, domain 2"/>
    <property type="match status" value="1"/>
</dbReference>
<dbReference type="PROSITE" id="PS00073">
    <property type="entry name" value="ACYL_COA_DH_2"/>
    <property type="match status" value="1"/>
</dbReference>
<dbReference type="GO" id="GO:0050660">
    <property type="term" value="F:flavin adenine dinucleotide binding"/>
    <property type="evidence" value="ECO:0007669"/>
    <property type="project" value="InterPro"/>
</dbReference>
<dbReference type="InterPro" id="IPR046373">
    <property type="entry name" value="Acyl-CoA_Oxase/DH_mid-dom_sf"/>
</dbReference>
<comment type="similarity">
    <text evidence="2 6">Belongs to the acyl-CoA dehydrogenase family.</text>
</comment>
<dbReference type="GO" id="GO:0005737">
    <property type="term" value="C:cytoplasm"/>
    <property type="evidence" value="ECO:0007669"/>
    <property type="project" value="TreeGrafter"/>
</dbReference>
<dbReference type="InterPro" id="IPR036250">
    <property type="entry name" value="AcylCo_DH-like_C"/>
</dbReference>
<evidence type="ECO:0000259" key="8">
    <source>
        <dbReference type="Pfam" id="PF02770"/>
    </source>
</evidence>
<reference evidence="10" key="1">
    <citation type="submission" date="2013-05" db="EMBL/GenBank/DDBJ databases">
        <authorList>
            <person name="Yim A.K.Y."/>
            <person name="Chan T.F."/>
            <person name="Ji K.M."/>
            <person name="Liu X.Y."/>
            <person name="Zhou J.W."/>
            <person name="Li R.Q."/>
            <person name="Yang K.Y."/>
            <person name="Li J."/>
            <person name="Li M."/>
            <person name="Law P.T.W."/>
            <person name="Wu Y.L."/>
            <person name="Cai Z.L."/>
            <person name="Qin H."/>
            <person name="Bao Y."/>
            <person name="Leung R.K.K."/>
            <person name="Ng P.K.S."/>
            <person name="Zou J."/>
            <person name="Zhong X.J."/>
            <person name="Ran P.X."/>
            <person name="Zhong N.S."/>
            <person name="Liu Z.G."/>
            <person name="Tsui S.K.W."/>
        </authorList>
    </citation>
    <scope>NUCLEOTIDE SEQUENCE</scope>
    <source>
        <strain evidence="10">Derf</strain>
        <tissue evidence="10">Whole organism</tissue>
    </source>
</reference>
<dbReference type="Pfam" id="PF02770">
    <property type="entry name" value="Acyl-CoA_dh_M"/>
    <property type="match status" value="1"/>
</dbReference>
<keyword evidence="4 6" id="KW-0274">FAD</keyword>
<dbReference type="InterPro" id="IPR037069">
    <property type="entry name" value="AcylCoA_DH/ox_N_sf"/>
</dbReference>
<organism evidence="10 11">
    <name type="scientific">Dermatophagoides farinae</name>
    <name type="common">American house dust mite</name>
    <dbReference type="NCBI Taxonomy" id="6954"/>
    <lineage>
        <taxon>Eukaryota</taxon>
        <taxon>Metazoa</taxon>
        <taxon>Ecdysozoa</taxon>
        <taxon>Arthropoda</taxon>
        <taxon>Chelicerata</taxon>
        <taxon>Arachnida</taxon>
        <taxon>Acari</taxon>
        <taxon>Acariformes</taxon>
        <taxon>Sarcoptiformes</taxon>
        <taxon>Astigmata</taxon>
        <taxon>Psoroptidia</taxon>
        <taxon>Analgoidea</taxon>
        <taxon>Pyroglyphidae</taxon>
        <taxon>Dermatophagoidinae</taxon>
        <taxon>Dermatophagoides</taxon>
    </lineage>
</organism>
<keyword evidence="11" id="KW-1185">Reference proteome</keyword>
<dbReference type="PANTHER" id="PTHR48083:SF6">
    <property type="entry name" value="ACYL-COA DEHYDROGENASE 6"/>
    <property type="match status" value="1"/>
</dbReference>
<dbReference type="SUPFAM" id="SSF56645">
    <property type="entry name" value="Acyl-CoA dehydrogenase NM domain-like"/>
    <property type="match status" value="1"/>
</dbReference>
<dbReference type="Gene3D" id="1.20.140.10">
    <property type="entry name" value="Butyryl-CoA Dehydrogenase, subunit A, domain 3"/>
    <property type="match status" value="1"/>
</dbReference>
<evidence type="ECO:0000256" key="6">
    <source>
        <dbReference type="RuleBase" id="RU362125"/>
    </source>
</evidence>
<comment type="cofactor">
    <cofactor evidence="1 6">
        <name>FAD</name>
        <dbReference type="ChEBI" id="CHEBI:57692"/>
    </cofactor>
</comment>
<dbReference type="InterPro" id="IPR006091">
    <property type="entry name" value="Acyl-CoA_Oxase/DH_mid-dom"/>
</dbReference>
<evidence type="ECO:0000259" key="7">
    <source>
        <dbReference type="Pfam" id="PF00441"/>
    </source>
</evidence>
<proteinExistence type="inferred from homology"/>
<dbReference type="AlphaFoldDB" id="A0A922LBF3"/>
<dbReference type="PANTHER" id="PTHR48083">
    <property type="entry name" value="MEDIUM-CHAIN SPECIFIC ACYL-COA DEHYDROGENASE, MITOCHONDRIAL-RELATED"/>
    <property type="match status" value="1"/>
</dbReference>
<dbReference type="SUPFAM" id="SSF47203">
    <property type="entry name" value="Acyl-CoA dehydrogenase C-terminal domain-like"/>
    <property type="match status" value="1"/>
</dbReference>
<feature type="domain" description="Acyl-CoA dehydrogenase/oxidase C-terminal" evidence="7">
    <location>
        <begin position="263"/>
        <end position="405"/>
    </location>
</feature>
<evidence type="ECO:0000256" key="5">
    <source>
        <dbReference type="ARBA" id="ARBA00023002"/>
    </source>
</evidence>
<evidence type="ECO:0000259" key="9">
    <source>
        <dbReference type="Pfam" id="PF02771"/>
    </source>
</evidence>
<evidence type="ECO:0000256" key="2">
    <source>
        <dbReference type="ARBA" id="ARBA00009347"/>
    </source>
</evidence>
<dbReference type="Pfam" id="PF00441">
    <property type="entry name" value="Acyl-CoA_dh_1"/>
    <property type="match status" value="1"/>
</dbReference>
<dbReference type="FunFam" id="2.40.110.10:FF:000002">
    <property type="entry name" value="Acyl-CoA dehydrogenase fadE12"/>
    <property type="match status" value="1"/>
</dbReference>